<gene>
    <name evidence="1" type="ORF">AABD74_07330</name>
</gene>
<dbReference type="EMBL" id="CP150845">
    <property type="protein sequence ID" value="WYZ21267.1"/>
    <property type="molecule type" value="Genomic_DNA"/>
</dbReference>
<organism evidence="1 2">
    <name type="scientific">Flavobacterium soyae</name>
    <dbReference type="NCBI Taxonomy" id="2903098"/>
    <lineage>
        <taxon>Bacteria</taxon>
        <taxon>Pseudomonadati</taxon>
        <taxon>Bacteroidota</taxon>
        <taxon>Flavobacteriia</taxon>
        <taxon>Flavobacteriales</taxon>
        <taxon>Flavobacteriaceae</taxon>
        <taxon>Flavobacterium</taxon>
    </lineage>
</organism>
<keyword evidence="2" id="KW-1185">Reference proteome</keyword>
<evidence type="ECO:0000313" key="2">
    <source>
        <dbReference type="Proteomes" id="UP001623852"/>
    </source>
</evidence>
<sequence>MNSKKESNSSILNQKDWSDNLSEEELKEIEIGIEQAENNQVIDHEEVMKVFLKYKINSQRIF</sequence>
<proteinExistence type="predicted"/>
<dbReference type="RefSeq" id="WP_232676484.1">
    <property type="nucleotide sequence ID" value="NZ_CP150845.1"/>
</dbReference>
<name>A0ABZ2UIB7_9FLAO</name>
<dbReference type="Proteomes" id="UP001623852">
    <property type="component" value="Chromosome"/>
</dbReference>
<reference evidence="1 2" key="1">
    <citation type="submission" date="2024-03" db="EMBL/GenBank/DDBJ databases">
        <title>Flavobacterium soyae.</title>
        <authorList>
            <person name="Zheng W."/>
        </authorList>
    </citation>
    <scope>NUCLEOTIDE SEQUENCE [LARGE SCALE GENOMIC DNA]</scope>
    <source>
        <strain evidence="1 2">55</strain>
    </source>
</reference>
<evidence type="ECO:0000313" key="1">
    <source>
        <dbReference type="EMBL" id="WYZ21267.1"/>
    </source>
</evidence>
<accession>A0ABZ2UIB7</accession>
<protein>
    <submittedName>
        <fullName evidence="1">Uncharacterized protein</fullName>
    </submittedName>
</protein>